<name>A0ABS2VK95_STRAS</name>
<organism evidence="1 2">
    <name type="scientific">Streptomyces actuosus</name>
    <dbReference type="NCBI Taxonomy" id="1885"/>
    <lineage>
        <taxon>Bacteria</taxon>
        <taxon>Bacillati</taxon>
        <taxon>Actinomycetota</taxon>
        <taxon>Actinomycetes</taxon>
        <taxon>Kitasatosporales</taxon>
        <taxon>Streptomycetaceae</taxon>
        <taxon>Streptomyces</taxon>
    </lineage>
</organism>
<dbReference type="EMBL" id="JAFFZS010000003">
    <property type="protein sequence ID" value="MBN0043513.1"/>
    <property type="molecule type" value="Genomic_DNA"/>
</dbReference>
<sequence length="96" mass="10050">MGRVRSPAARGDGPDEAGRLIAETDFNGRTLTYTFDAAGRLIARPHGTNSLGCGSFRVGSAISGAGVALLVAGEIEPSMSLSDMEWPVRFEAPLGW</sequence>
<dbReference type="InterPro" id="IPR006530">
    <property type="entry name" value="YD"/>
</dbReference>
<keyword evidence="2" id="KW-1185">Reference proteome</keyword>
<dbReference type="Gene3D" id="2.180.10.10">
    <property type="entry name" value="RHS repeat-associated core"/>
    <property type="match status" value="1"/>
</dbReference>
<evidence type="ECO:0000313" key="1">
    <source>
        <dbReference type="EMBL" id="MBN0043513.1"/>
    </source>
</evidence>
<dbReference type="InterPro" id="IPR031325">
    <property type="entry name" value="RHS_repeat"/>
</dbReference>
<dbReference type="Proteomes" id="UP000788262">
    <property type="component" value="Unassembled WGS sequence"/>
</dbReference>
<dbReference type="NCBIfam" id="TIGR01643">
    <property type="entry name" value="YD_repeat_2x"/>
    <property type="match status" value="1"/>
</dbReference>
<reference evidence="1 2" key="1">
    <citation type="submission" date="2021-02" db="EMBL/GenBank/DDBJ databases">
        <title>Whole genome sequencing of Streptomyces actuosus VRA1.</title>
        <authorList>
            <person name="Sen G."/>
            <person name="Sen A."/>
        </authorList>
    </citation>
    <scope>NUCLEOTIDE SEQUENCE [LARGE SCALE GENOMIC DNA]</scope>
    <source>
        <strain evidence="1 2">VRA1</strain>
    </source>
</reference>
<gene>
    <name evidence="1" type="ORF">JS756_05220</name>
</gene>
<comment type="caution">
    <text evidence="1">The sequence shown here is derived from an EMBL/GenBank/DDBJ whole genome shotgun (WGS) entry which is preliminary data.</text>
</comment>
<dbReference type="Pfam" id="PF05593">
    <property type="entry name" value="RHS_repeat"/>
    <property type="match status" value="1"/>
</dbReference>
<protein>
    <submittedName>
        <fullName evidence="1">RHS repeat protein</fullName>
    </submittedName>
</protein>
<accession>A0ABS2VK95</accession>
<evidence type="ECO:0000313" key="2">
    <source>
        <dbReference type="Proteomes" id="UP000788262"/>
    </source>
</evidence>
<proteinExistence type="predicted"/>